<organism evidence="3 4">
    <name type="scientific">Sphingomonas swuensis</name>
    <dbReference type="NCBI Taxonomy" id="977800"/>
    <lineage>
        <taxon>Bacteria</taxon>
        <taxon>Pseudomonadati</taxon>
        <taxon>Pseudomonadota</taxon>
        <taxon>Alphaproteobacteria</taxon>
        <taxon>Sphingomonadales</taxon>
        <taxon>Sphingomonadaceae</taxon>
        <taxon>Sphingomonas</taxon>
    </lineage>
</organism>
<reference evidence="4" key="1">
    <citation type="journal article" date="2019" name="Int. J. Syst. Evol. Microbiol.">
        <title>The Global Catalogue of Microorganisms (GCM) 10K type strain sequencing project: providing services to taxonomists for standard genome sequencing and annotation.</title>
        <authorList>
            <consortium name="The Broad Institute Genomics Platform"/>
            <consortium name="The Broad Institute Genome Sequencing Center for Infectious Disease"/>
            <person name="Wu L."/>
            <person name="Ma J."/>
        </authorList>
    </citation>
    <scope>NUCLEOTIDE SEQUENCE [LARGE SCALE GENOMIC DNA]</scope>
    <source>
        <strain evidence="4">JCM 17563</strain>
    </source>
</reference>
<dbReference type="SMART" id="SM00860">
    <property type="entry name" value="SMI1_KNR4"/>
    <property type="match status" value="1"/>
</dbReference>
<evidence type="ECO:0000256" key="1">
    <source>
        <dbReference type="SAM" id="MobiDB-lite"/>
    </source>
</evidence>
<accession>A0ABP7T7Y8</accession>
<dbReference type="SUPFAM" id="SSF160631">
    <property type="entry name" value="SMI1/KNR4-like"/>
    <property type="match status" value="1"/>
</dbReference>
<evidence type="ECO:0000259" key="2">
    <source>
        <dbReference type="SMART" id="SM00860"/>
    </source>
</evidence>
<name>A0ABP7T7Y8_9SPHN</name>
<dbReference type="PANTHER" id="PTHR47432:SF1">
    <property type="entry name" value="CELL WALL ASSEMBLY REGULATOR SMI1"/>
    <property type="match status" value="1"/>
</dbReference>
<gene>
    <name evidence="3" type="ORF">GCM10022280_23760</name>
</gene>
<feature type="domain" description="Knr4/Smi1-like" evidence="2">
    <location>
        <begin position="100"/>
        <end position="243"/>
    </location>
</feature>
<dbReference type="Proteomes" id="UP001500235">
    <property type="component" value="Unassembled WGS sequence"/>
</dbReference>
<comment type="caution">
    <text evidence="3">The sequence shown here is derived from an EMBL/GenBank/DDBJ whole genome shotgun (WGS) entry which is preliminary data.</text>
</comment>
<dbReference type="InterPro" id="IPR018958">
    <property type="entry name" value="Knr4/Smi1-like_dom"/>
</dbReference>
<dbReference type="PANTHER" id="PTHR47432">
    <property type="entry name" value="CELL WALL ASSEMBLY REGULATOR SMI1"/>
    <property type="match status" value="1"/>
</dbReference>
<dbReference type="Pfam" id="PF09346">
    <property type="entry name" value="SMI1_KNR4"/>
    <property type="match status" value="1"/>
</dbReference>
<dbReference type="InterPro" id="IPR051873">
    <property type="entry name" value="KNR4/SMI1_regulator"/>
</dbReference>
<dbReference type="InterPro" id="IPR037883">
    <property type="entry name" value="Knr4/Smi1-like_sf"/>
</dbReference>
<sequence length="289" mass="31760">MPRSSPQTYLSNRLLRTGIMDPHRRLLILGAVLAGGALLTGVMPAACARLTRPAQSAARPTRPSGEPKPMLDEDIAPVLARLDAWFAANLRDRRYAFNPPASEAAIDRFQRRIGRPLPRSWRQLYRWHDGENDDRWGHFYGLPLLSLGQAEAEWIVWGKVLAELGDDPYVVRGASWPAGAIDPAYGNPGWIPLTADGSGNHIGIDLAPWPGGRVGQVILFGRDEDVKVVLAPSLGRFLGWIADLLEGGNVRLGKDPGETILREFRLKSPAVDHFHEGARRLLGAPGQFL</sequence>
<dbReference type="Gene3D" id="3.40.1580.10">
    <property type="entry name" value="SMI1/KNR4-like"/>
    <property type="match status" value="1"/>
</dbReference>
<evidence type="ECO:0000313" key="3">
    <source>
        <dbReference type="EMBL" id="GAA4022362.1"/>
    </source>
</evidence>
<dbReference type="EMBL" id="BAABBQ010000001">
    <property type="protein sequence ID" value="GAA4022362.1"/>
    <property type="molecule type" value="Genomic_DNA"/>
</dbReference>
<proteinExistence type="predicted"/>
<evidence type="ECO:0000313" key="4">
    <source>
        <dbReference type="Proteomes" id="UP001500235"/>
    </source>
</evidence>
<protein>
    <recommendedName>
        <fullName evidence="2">Knr4/Smi1-like domain-containing protein</fullName>
    </recommendedName>
</protein>
<feature type="region of interest" description="Disordered" evidence="1">
    <location>
        <begin position="51"/>
        <end position="70"/>
    </location>
</feature>
<keyword evidence="4" id="KW-1185">Reference proteome</keyword>